<evidence type="ECO:0000313" key="8">
    <source>
        <dbReference type="Proteomes" id="UP001596549"/>
    </source>
</evidence>
<keyword evidence="8" id="KW-1185">Reference proteome</keyword>
<evidence type="ECO:0000256" key="2">
    <source>
        <dbReference type="ARBA" id="ARBA00022475"/>
    </source>
</evidence>
<evidence type="ECO:0000256" key="6">
    <source>
        <dbReference type="SAM" id="Phobius"/>
    </source>
</evidence>
<dbReference type="EMBL" id="JBHTCP010000016">
    <property type="protein sequence ID" value="MFC7372041.1"/>
    <property type="molecule type" value="Genomic_DNA"/>
</dbReference>
<feature type="transmembrane region" description="Helical" evidence="6">
    <location>
        <begin position="188"/>
        <end position="211"/>
    </location>
</feature>
<keyword evidence="2" id="KW-1003">Cell membrane</keyword>
<keyword evidence="3 6" id="KW-0812">Transmembrane</keyword>
<protein>
    <submittedName>
        <fullName evidence="7">Cytochrome c oxidase assembly protein</fullName>
    </submittedName>
</protein>
<feature type="transmembrane region" description="Helical" evidence="6">
    <location>
        <begin position="231"/>
        <end position="253"/>
    </location>
</feature>
<evidence type="ECO:0000256" key="4">
    <source>
        <dbReference type="ARBA" id="ARBA00022989"/>
    </source>
</evidence>
<comment type="subcellular location">
    <subcellularLocation>
        <location evidence="1">Cell membrane</location>
        <topology evidence="1">Multi-pass membrane protein</topology>
    </subcellularLocation>
</comment>
<accession>A0ABW2NR28</accession>
<feature type="transmembrane region" description="Helical" evidence="6">
    <location>
        <begin position="117"/>
        <end position="137"/>
    </location>
</feature>
<dbReference type="RefSeq" id="WP_379749231.1">
    <property type="nucleotide sequence ID" value="NZ_JBHTCP010000016.1"/>
</dbReference>
<dbReference type="Proteomes" id="UP001596549">
    <property type="component" value="Unassembled WGS sequence"/>
</dbReference>
<evidence type="ECO:0000256" key="3">
    <source>
        <dbReference type="ARBA" id="ARBA00022692"/>
    </source>
</evidence>
<evidence type="ECO:0000256" key="1">
    <source>
        <dbReference type="ARBA" id="ARBA00004651"/>
    </source>
</evidence>
<evidence type="ECO:0000256" key="5">
    <source>
        <dbReference type="ARBA" id="ARBA00023136"/>
    </source>
</evidence>
<dbReference type="Pfam" id="PF09678">
    <property type="entry name" value="Caa3_CtaG"/>
    <property type="match status" value="1"/>
</dbReference>
<keyword evidence="5 6" id="KW-0472">Membrane</keyword>
<evidence type="ECO:0000313" key="7">
    <source>
        <dbReference type="EMBL" id="MFC7372041.1"/>
    </source>
</evidence>
<comment type="caution">
    <text evidence="7">The sequence shown here is derived from an EMBL/GenBank/DDBJ whole genome shotgun (WGS) entry which is preliminary data.</text>
</comment>
<dbReference type="InterPro" id="IPR019108">
    <property type="entry name" value="Caa3_assmbl_CtaG-rel"/>
</dbReference>
<keyword evidence="4 6" id="KW-1133">Transmembrane helix</keyword>
<feature type="transmembrane region" description="Helical" evidence="6">
    <location>
        <begin position="42"/>
        <end position="60"/>
    </location>
</feature>
<sequence>MNHHHAKADLSHYSFFELYQPEILLLVLAAMYLYFRKTGTGATLLQKVSMMAALALVYVVKGSPLSIIGHHYLFSVHMVQMAILYLMIPPLVLYGIPERYWQQMLQGKTVWHHLFTFLTKPLIAIILFNALFSLYHLPLIFDTVSNAAVLHYVYHSILLITAFTMWWPVMTPVETNDQLSDIKKVGYIFANGVLMTPACALIMFADTQLYAAYEGVPQLFSYMPPHEDQHVGGVIMKIIQEVVYAFVLGLIFYRWVKKERIKDKEDLESIKQSALAPQHTIK</sequence>
<feature type="transmembrane region" description="Helical" evidence="6">
    <location>
        <begin position="149"/>
        <end position="167"/>
    </location>
</feature>
<gene>
    <name evidence="7" type="ORF">ACFQPF_10140</name>
</gene>
<reference evidence="8" key="1">
    <citation type="journal article" date="2019" name="Int. J. Syst. Evol. Microbiol.">
        <title>The Global Catalogue of Microorganisms (GCM) 10K type strain sequencing project: providing services to taxonomists for standard genome sequencing and annotation.</title>
        <authorList>
            <consortium name="The Broad Institute Genomics Platform"/>
            <consortium name="The Broad Institute Genome Sequencing Center for Infectious Disease"/>
            <person name="Wu L."/>
            <person name="Ma J."/>
        </authorList>
    </citation>
    <scope>NUCLEOTIDE SEQUENCE [LARGE SCALE GENOMIC DNA]</scope>
    <source>
        <strain evidence="8">NBRC 106396</strain>
    </source>
</reference>
<proteinExistence type="predicted"/>
<organism evidence="7 8">
    <name type="scientific">Fictibacillus iocasae</name>
    <dbReference type="NCBI Taxonomy" id="2715437"/>
    <lineage>
        <taxon>Bacteria</taxon>
        <taxon>Bacillati</taxon>
        <taxon>Bacillota</taxon>
        <taxon>Bacilli</taxon>
        <taxon>Bacillales</taxon>
        <taxon>Fictibacillaceae</taxon>
        <taxon>Fictibacillus</taxon>
    </lineage>
</organism>
<feature type="transmembrane region" description="Helical" evidence="6">
    <location>
        <begin position="18"/>
        <end position="35"/>
    </location>
</feature>
<feature type="transmembrane region" description="Helical" evidence="6">
    <location>
        <begin position="72"/>
        <end position="96"/>
    </location>
</feature>
<name>A0ABW2NR28_9BACL</name>